<dbReference type="Pfam" id="PF06151">
    <property type="entry name" value="Trehalose_recp"/>
    <property type="match status" value="1"/>
</dbReference>
<feature type="transmembrane region" description="Helical" evidence="8">
    <location>
        <begin position="72"/>
        <end position="93"/>
    </location>
</feature>
<evidence type="ECO:0000256" key="2">
    <source>
        <dbReference type="ARBA" id="ARBA00005327"/>
    </source>
</evidence>
<keyword evidence="6 8" id="KW-0472">Membrane</keyword>
<gene>
    <name evidence="9" type="primary">BmOR20</name>
    <name evidence="10" type="synonym">778493</name>
</gene>
<dbReference type="GO" id="GO:0005886">
    <property type="term" value="C:plasma membrane"/>
    <property type="evidence" value="ECO:0007669"/>
    <property type="project" value="UniProtKB-SubCell"/>
</dbReference>
<keyword evidence="7 9" id="KW-0675">Receptor</keyword>
<reference evidence="11" key="2">
    <citation type="journal article" date="2008" name="Insect Biochem. Mol. Biol.">
        <title>The genome of a lepidopteran model insect, the silkworm Bombyx mori.</title>
        <authorList>
            <consortium name="International Silkworm Genome Consortium"/>
        </authorList>
    </citation>
    <scope>NUCLEOTIDE SEQUENCE [LARGE SCALE GENOMIC DNA]</scope>
    <source>
        <strain evidence="11">p50T</strain>
    </source>
</reference>
<feature type="transmembrane region" description="Helical" evidence="8">
    <location>
        <begin position="12"/>
        <end position="29"/>
    </location>
</feature>
<protein>
    <submittedName>
        <fullName evidence="9">Candidate olfactory receptor</fullName>
    </submittedName>
</protein>
<dbReference type="EnsemblMetazoa" id="NM_001098318.1">
    <property type="protein sequence ID" value="NP_001091788.1"/>
    <property type="gene ID" value="LOC778493"/>
</dbReference>
<keyword evidence="4 8" id="KW-0812">Transmembrane</keyword>
<sequence>MVTQFLNIQSHFIWNFTDLFVICMSYYLTSRLDLVNKKLLPAQGKYLPEIFWRTTRETYCRATKLVRKVDEIINGILFISFANNLFFVCVQLFNTFDDSVDMVGLCYNYSERRTKPVGREPVIYLLFSLGFLISRSITVSLIASQVNLASTVPAPILYDVPSAVYCVEVQRFLEQVNGDNVALTGLQFFSVTRGLLLSVAGTIVTYELVMVQFNQAPASDSFTEKLVENNITTIETFYNYS</sequence>
<evidence type="ECO:0000256" key="1">
    <source>
        <dbReference type="ARBA" id="ARBA00004651"/>
    </source>
</evidence>
<accession>Q0EEF8</accession>
<evidence type="ECO:0000313" key="10">
    <source>
        <dbReference type="EnsemblMetazoa" id="NP_001091788.1"/>
    </source>
</evidence>
<comment type="similarity">
    <text evidence="2">Belongs to the insect chemoreceptor superfamily. Gustatory receptor (GR) family. Gr5a subfamily.</text>
</comment>
<name>Q0EEF8_BOMMO</name>
<keyword evidence="3" id="KW-1003">Cell membrane</keyword>
<evidence type="ECO:0000256" key="3">
    <source>
        <dbReference type="ARBA" id="ARBA00022475"/>
    </source>
</evidence>
<evidence type="ECO:0000256" key="5">
    <source>
        <dbReference type="ARBA" id="ARBA00022989"/>
    </source>
</evidence>
<organism evidence="9">
    <name type="scientific">Bombyx mori</name>
    <name type="common">Silk moth</name>
    <dbReference type="NCBI Taxonomy" id="7091"/>
    <lineage>
        <taxon>Eukaryota</taxon>
        <taxon>Metazoa</taxon>
        <taxon>Ecdysozoa</taxon>
        <taxon>Arthropoda</taxon>
        <taxon>Hexapoda</taxon>
        <taxon>Insecta</taxon>
        <taxon>Pterygota</taxon>
        <taxon>Neoptera</taxon>
        <taxon>Endopterygota</taxon>
        <taxon>Lepidoptera</taxon>
        <taxon>Glossata</taxon>
        <taxon>Ditrysia</taxon>
        <taxon>Bombycoidea</taxon>
        <taxon>Bombycidae</taxon>
        <taxon>Bombycinae</taxon>
        <taxon>Bombyx</taxon>
    </lineage>
</organism>
<dbReference type="KEGG" id="bmor:778493"/>
<dbReference type="EMBL" id="AB234352">
    <property type="protein sequence ID" value="BAF31192.1"/>
    <property type="molecule type" value="mRNA"/>
</dbReference>
<evidence type="ECO:0000256" key="8">
    <source>
        <dbReference type="SAM" id="Phobius"/>
    </source>
</evidence>
<dbReference type="RefSeq" id="NP_001091788.1">
    <property type="nucleotide sequence ID" value="NM_001098318.1"/>
</dbReference>
<dbReference type="GO" id="GO:0033041">
    <property type="term" value="F:sweet taste receptor activity"/>
    <property type="evidence" value="ECO:0007669"/>
    <property type="project" value="TreeGrafter"/>
</dbReference>
<dbReference type="PANTHER" id="PTHR21421">
    <property type="entry name" value="GUSTATORY RECEPTOR"/>
    <property type="match status" value="1"/>
</dbReference>
<dbReference type="InterPro" id="IPR009318">
    <property type="entry name" value="Gustatory_rcpt"/>
</dbReference>
<evidence type="ECO:0000313" key="9">
    <source>
        <dbReference type="EMBL" id="BAF31192.1"/>
    </source>
</evidence>
<dbReference type="PANTHER" id="PTHR21421:SF29">
    <property type="entry name" value="GUSTATORY RECEPTOR 5A FOR TREHALOSE-RELATED"/>
    <property type="match status" value="1"/>
</dbReference>
<dbReference type="OrthoDB" id="5800391at2759"/>
<evidence type="ECO:0000313" key="11">
    <source>
        <dbReference type="Proteomes" id="UP000005204"/>
    </source>
</evidence>
<proteinExistence type="evidence at transcript level"/>
<evidence type="ECO:0000256" key="6">
    <source>
        <dbReference type="ARBA" id="ARBA00023136"/>
    </source>
</evidence>
<feature type="transmembrane region" description="Helical" evidence="8">
    <location>
        <begin position="122"/>
        <end position="143"/>
    </location>
</feature>
<dbReference type="Proteomes" id="UP000005204">
    <property type="component" value="Unassembled WGS sequence"/>
</dbReference>
<dbReference type="AlphaFoldDB" id="Q0EEF8"/>
<evidence type="ECO:0000256" key="7">
    <source>
        <dbReference type="ARBA" id="ARBA00023170"/>
    </source>
</evidence>
<reference evidence="10" key="3">
    <citation type="submission" date="2022-06" db="UniProtKB">
        <authorList>
            <consortium name="EnsemblMetazoa"/>
        </authorList>
    </citation>
    <scope>IDENTIFICATION</scope>
    <source>
        <strain evidence="10">p50T (Dazao)</strain>
    </source>
</reference>
<evidence type="ECO:0000256" key="4">
    <source>
        <dbReference type="ARBA" id="ARBA00022692"/>
    </source>
</evidence>
<dbReference type="GeneID" id="778493"/>
<comment type="subcellular location">
    <subcellularLocation>
        <location evidence="1">Cell membrane</location>
        <topology evidence="1">Multi-pass membrane protein</topology>
    </subcellularLocation>
</comment>
<reference evidence="9" key="1">
    <citation type="submission" date="2005-09" db="EMBL/GenBank/DDBJ databases">
        <title>Identification of a candidate olfactory receptor gene family in.</title>
        <authorList>
            <person name="Sakusai T."/>
            <person name="Hashimoto Y."/>
            <person name="Nishioka T."/>
        </authorList>
    </citation>
    <scope>NUCLEOTIDE SEQUENCE</scope>
</reference>
<keyword evidence="5 8" id="KW-1133">Transmembrane helix</keyword>
<keyword evidence="11" id="KW-1185">Reference proteome</keyword>